<keyword evidence="3 6" id="KW-0812">Transmembrane</keyword>
<organism evidence="8 9">
    <name type="scientific">Cellulomonas uda</name>
    <dbReference type="NCBI Taxonomy" id="1714"/>
    <lineage>
        <taxon>Bacteria</taxon>
        <taxon>Bacillati</taxon>
        <taxon>Actinomycetota</taxon>
        <taxon>Actinomycetes</taxon>
        <taxon>Micrococcales</taxon>
        <taxon>Cellulomonadaceae</taxon>
        <taxon>Cellulomonas</taxon>
    </lineage>
</organism>
<dbReference type="SUPFAM" id="SSF103481">
    <property type="entry name" value="Multidrug resistance efflux transporter EmrE"/>
    <property type="match status" value="2"/>
</dbReference>
<name>A0A4Y3KA14_CELUD</name>
<keyword evidence="5 6" id="KW-0472">Membrane</keyword>
<feature type="transmembrane region" description="Helical" evidence="6">
    <location>
        <begin position="51"/>
        <end position="71"/>
    </location>
</feature>
<evidence type="ECO:0000259" key="7">
    <source>
        <dbReference type="Pfam" id="PF00892"/>
    </source>
</evidence>
<keyword evidence="4 6" id="KW-1133">Transmembrane helix</keyword>
<dbReference type="InterPro" id="IPR000620">
    <property type="entry name" value="EamA_dom"/>
</dbReference>
<comment type="similarity">
    <text evidence="2">Belongs to the EamA transporter family.</text>
</comment>
<dbReference type="AlphaFoldDB" id="A0A4Y3KA14"/>
<feature type="transmembrane region" description="Helical" evidence="6">
    <location>
        <begin position="203"/>
        <end position="225"/>
    </location>
</feature>
<feature type="transmembrane region" description="Helical" evidence="6">
    <location>
        <begin position="143"/>
        <end position="161"/>
    </location>
</feature>
<feature type="transmembrane region" description="Helical" evidence="6">
    <location>
        <begin position="291"/>
        <end position="313"/>
    </location>
</feature>
<feature type="domain" description="EamA" evidence="7">
    <location>
        <begin position="28"/>
        <end position="156"/>
    </location>
</feature>
<feature type="transmembrane region" description="Helical" evidence="6">
    <location>
        <begin position="24"/>
        <end position="45"/>
    </location>
</feature>
<dbReference type="Proteomes" id="UP000315842">
    <property type="component" value="Unassembled WGS sequence"/>
</dbReference>
<dbReference type="InterPro" id="IPR037185">
    <property type="entry name" value="EmrE-like"/>
</dbReference>
<evidence type="ECO:0000256" key="1">
    <source>
        <dbReference type="ARBA" id="ARBA00004141"/>
    </source>
</evidence>
<reference evidence="8 9" key="1">
    <citation type="submission" date="2019-06" db="EMBL/GenBank/DDBJ databases">
        <title>Whole genome shotgun sequence of Cellulomonas uda NBRC 3747.</title>
        <authorList>
            <person name="Hosoyama A."/>
            <person name="Uohara A."/>
            <person name="Ohji S."/>
            <person name="Ichikawa N."/>
        </authorList>
    </citation>
    <scope>NUCLEOTIDE SEQUENCE [LARGE SCALE GENOMIC DNA]</scope>
    <source>
        <strain evidence="8 9">NBRC 3747</strain>
    </source>
</reference>
<feature type="transmembrane region" description="Helical" evidence="6">
    <location>
        <begin position="266"/>
        <end position="285"/>
    </location>
</feature>
<dbReference type="EMBL" id="BJLP01000007">
    <property type="protein sequence ID" value="GEA80254.1"/>
    <property type="molecule type" value="Genomic_DNA"/>
</dbReference>
<feature type="transmembrane region" description="Helical" evidence="6">
    <location>
        <begin position="111"/>
        <end position="131"/>
    </location>
</feature>
<evidence type="ECO:0000256" key="5">
    <source>
        <dbReference type="ARBA" id="ARBA00023136"/>
    </source>
</evidence>
<dbReference type="InterPro" id="IPR050638">
    <property type="entry name" value="AA-Vitamin_Transporters"/>
</dbReference>
<evidence type="ECO:0000256" key="2">
    <source>
        <dbReference type="ARBA" id="ARBA00007362"/>
    </source>
</evidence>
<feature type="transmembrane region" description="Helical" evidence="6">
    <location>
        <begin position="83"/>
        <end position="105"/>
    </location>
</feature>
<comment type="subcellular location">
    <subcellularLocation>
        <location evidence="1">Membrane</location>
        <topology evidence="1">Multi-pass membrane protein</topology>
    </subcellularLocation>
</comment>
<dbReference type="PANTHER" id="PTHR32322">
    <property type="entry name" value="INNER MEMBRANE TRANSPORTER"/>
    <property type="match status" value="1"/>
</dbReference>
<dbReference type="GO" id="GO:0016020">
    <property type="term" value="C:membrane"/>
    <property type="evidence" value="ECO:0007669"/>
    <property type="project" value="UniProtKB-SubCell"/>
</dbReference>
<keyword evidence="9" id="KW-1185">Reference proteome</keyword>
<evidence type="ECO:0000313" key="9">
    <source>
        <dbReference type="Proteomes" id="UP000315842"/>
    </source>
</evidence>
<proteinExistence type="inferred from homology"/>
<accession>A0A4Y3KA14</accession>
<dbReference type="Pfam" id="PF00892">
    <property type="entry name" value="EamA"/>
    <property type="match status" value="2"/>
</dbReference>
<dbReference type="PANTHER" id="PTHR32322:SF9">
    <property type="entry name" value="AMINO-ACID METABOLITE EFFLUX PUMP-RELATED"/>
    <property type="match status" value="1"/>
</dbReference>
<feature type="transmembrane region" description="Helical" evidence="6">
    <location>
        <begin position="231"/>
        <end position="254"/>
    </location>
</feature>
<evidence type="ECO:0000256" key="3">
    <source>
        <dbReference type="ARBA" id="ARBA00022692"/>
    </source>
</evidence>
<gene>
    <name evidence="8" type="ORF">CUD01_06980</name>
</gene>
<evidence type="ECO:0000313" key="8">
    <source>
        <dbReference type="EMBL" id="GEA80254.1"/>
    </source>
</evidence>
<sequence>MPAVTAHAPGDTLVRPAPAARGMVVKYLALALIWGSSFLLIKVALEGLAPVQVALTRTVLGALALVVVALATRSSWPRDPRTWGHLVALGLLLCVLPFIAFAWAGQHLASGLSSIFNATTPLMTAAAAAALLPAERLTARQRVGLALGIVGVVVIVGPWTYVSDLAASAPVAAVLACLGATACYGLGMTYLRRFVTPLHLPAPTVAAGQVGTAAVVMLLLAPVVAREPVTLSTSVVLSVVALGVLGTGIAYVWNTQVVAAWGAQRASTVTYLTPVAGVGLGMAVLGEHLAWHEPVGGVLVGVGVVVAQGAVRLGPLPWRGSRRDDLAAR</sequence>
<protein>
    <submittedName>
        <fullName evidence="8">Transporter</fullName>
    </submittedName>
</protein>
<comment type="caution">
    <text evidence="8">The sequence shown here is derived from an EMBL/GenBank/DDBJ whole genome shotgun (WGS) entry which is preliminary data.</text>
</comment>
<evidence type="ECO:0000256" key="6">
    <source>
        <dbReference type="SAM" id="Phobius"/>
    </source>
</evidence>
<feature type="transmembrane region" description="Helical" evidence="6">
    <location>
        <begin position="167"/>
        <end position="191"/>
    </location>
</feature>
<evidence type="ECO:0000256" key="4">
    <source>
        <dbReference type="ARBA" id="ARBA00022989"/>
    </source>
</evidence>
<feature type="domain" description="EamA" evidence="7">
    <location>
        <begin position="173"/>
        <end position="306"/>
    </location>
</feature>